<keyword evidence="9" id="KW-0472">Membrane</keyword>
<dbReference type="Gene3D" id="2.60.40.2030">
    <property type="match status" value="2"/>
</dbReference>
<proteinExistence type="predicted"/>
<evidence type="ECO:0000256" key="8">
    <source>
        <dbReference type="ARBA" id="ARBA00023026"/>
    </source>
</evidence>
<dbReference type="InterPro" id="IPR038081">
    <property type="entry name" value="CalX-like_sf"/>
</dbReference>
<feature type="compositionally biased region" description="Gly residues" evidence="10">
    <location>
        <begin position="1177"/>
        <end position="1196"/>
    </location>
</feature>
<reference evidence="12 13" key="1">
    <citation type="submission" date="2021-03" db="EMBL/GenBank/DDBJ databases">
        <authorList>
            <person name="So Y."/>
        </authorList>
    </citation>
    <scope>NUCLEOTIDE SEQUENCE [LARGE SCALE GENOMIC DNA]</scope>
    <source>
        <strain evidence="12 13">SSH11</strain>
    </source>
</reference>
<evidence type="ECO:0000256" key="4">
    <source>
        <dbReference type="ARBA" id="ARBA00022656"/>
    </source>
</evidence>
<organism evidence="12 13">
    <name type="scientific">Pararoseomonas baculiformis</name>
    <dbReference type="NCBI Taxonomy" id="2820812"/>
    <lineage>
        <taxon>Bacteria</taxon>
        <taxon>Pseudomonadati</taxon>
        <taxon>Pseudomonadota</taxon>
        <taxon>Alphaproteobacteria</taxon>
        <taxon>Acetobacterales</taxon>
        <taxon>Acetobacteraceae</taxon>
        <taxon>Pararoseomonas</taxon>
    </lineage>
</organism>
<comment type="subcellular location">
    <subcellularLocation>
        <location evidence="1">Membrane</location>
    </subcellularLocation>
    <subcellularLocation>
        <location evidence="2">Secreted</location>
    </subcellularLocation>
</comment>
<gene>
    <name evidence="12" type="ORF">J8J14_20275</name>
</gene>
<feature type="region of interest" description="Disordered" evidence="10">
    <location>
        <begin position="1718"/>
        <end position="1764"/>
    </location>
</feature>
<feature type="region of interest" description="Disordered" evidence="10">
    <location>
        <begin position="1403"/>
        <end position="1437"/>
    </location>
</feature>
<dbReference type="SMART" id="SM00237">
    <property type="entry name" value="Calx_beta"/>
    <property type="match status" value="2"/>
</dbReference>
<evidence type="ECO:0000256" key="3">
    <source>
        <dbReference type="ARBA" id="ARBA00022525"/>
    </source>
</evidence>
<keyword evidence="6" id="KW-0677">Repeat</keyword>
<dbReference type="PANTHER" id="PTHR38340">
    <property type="entry name" value="S-LAYER PROTEIN"/>
    <property type="match status" value="1"/>
</dbReference>
<evidence type="ECO:0000256" key="5">
    <source>
        <dbReference type="ARBA" id="ARBA00022729"/>
    </source>
</evidence>
<dbReference type="InterPro" id="IPR018511">
    <property type="entry name" value="Hemolysin-typ_Ca-bd_CS"/>
</dbReference>
<feature type="region of interest" description="Disordered" evidence="10">
    <location>
        <begin position="721"/>
        <end position="803"/>
    </location>
</feature>
<dbReference type="InterPro" id="IPR003644">
    <property type="entry name" value="Calx_beta"/>
</dbReference>
<dbReference type="InterPro" id="IPR001343">
    <property type="entry name" value="Hemolysn_Ca-bd"/>
</dbReference>
<name>A0ABS4AJC2_9PROT</name>
<feature type="compositionally biased region" description="Gly residues" evidence="10">
    <location>
        <begin position="509"/>
        <end position="521"/>
    </location>
</feature>
<feature type="compositionally biased region" description="Acidic residues" evidence="10">
    <location>
        <begin position="1749"/>
        <end position="1759"/>
    </location>
</feature>
<evidence type="ECO:0000313" key="12">
    <source>
        <dbReference type="EMBL" id="MBP0447117.1"/>
    </source>
</evidence>
<feature type="compositionally biased region" description="Low complexity" evidence="10">
    <location>
        <begin position="752"/>
        <end position="763"/>
    </location>
</feature>
<keyword evidence="4" id="KW-0800">Toxin</keyword>
<feature type="region of interest" description="Disordered" evidence="10">
    <location>
        <begin position="1450"/>
        <end position="1479"/>
    </location>
</feature>
<feature type="region of interest" description="Disordered" evidence="10">
    <location>
        <begin position="1545"/>
        <end position="1573"/>
    </location>
</feature>
<dbReference type="PRINTS" id="PR01488">
    <property type="entry name" value="RTXTOXINA"/>
</dbReference>
<feature type="region of interest" description="Disordered" evidence="10">
    <location>
        <begin position="1097"/>
        <end position="1207"/>
    </location>
</feature>
<evidence type="ECO:0000256" key="6">
    <source>
        <dbReference type="ARBA" id="ARBA00022737"/>
    </source>
</evidence>
<keyword evidence="3" id="KW-0964">Secreted</keyword>
<dbReference type="InterPro" id="IPR050557">
    <property type="entry name" value="RTX_toxin/Mannuronan_C5-epim"/>
</dbReference>
<dbReference type="PRINTS" id="PR00313">
    <property type="entry name" value="CABNDNGRPT"/>
</dbReference>
<dbReference type="PANTHER" id="PTHR38340:SF1">
    <property type="entry name" value="S-LAYER PROTEIN"/>
    <property type="match status" value="1"/>
</dbReference>
<evidence type="ECO:0000259" key="11">
    <source>
        <dbReference type="SMART" id="SM00237"/>
    </source>
</evidence>
<dbReference type="InterPro" id="IPR011049">
    <property type="entry name" value="Serralysin-like_metalloprot_C"/>
</dbReference>
<comment type="caution">
    <text evidence="12">The sequence shown here is derived from an EMBL/GenBank/DDBJ whole genome shotgun (WGS) entry which is preliminary data.</text>
</comment>
<evidence type="ECO:0000256" key="1">
    <source>
        <dbReference type="ARBA" id="ARBA00004370"/>
    </source>
</evidence>
<accession>A0ABS4AJC2</accession>
<keyword evidence="8" id="KW-0843">Virulence</keyword>
<feature type="compositionally biased region" description="Acidic residues" evidence="10">
    <location>
        <begin position="487"/>
        <end position="498"/>
    </location>
</feature>
<feature type="region of interest" description="Disordered" evidence="10">
    <location>
        <begin position="483"/>
        <end position="539"/>
    </location>
</feature>
<keyword evidence="7" id="KW-0106">Calcium</keyword>
<keyword evidence="5" id="KW-0732">Signal</keyword>
<feature type="compositionally biased region" description="Polar residues" evidence="10">
    <location>
        <begin position="794"/>
        <end position="803"/>
    </location>
</feature>
<dbReference type="SUPFAM" id="SSF141072">
    <property type="entry name" value="CalX-like"/>
    <property type="match status" value="2"/>
</dbReference>
<evidence type="ECO:0000313" key="13">
    <source>
        <dbReference type="Proteomes" id="UP000681594"/>
    </source>
</evidence>
<dbReference type="Gene3D" id="2.150.10.10">
    <property type="entry name" value="Serralysin-like metalloprotease, C-terminal"/>
    <property type="match status" value="21"/>
</dbReference>
<dbReference type="Pfam" id="PF03160">
    <property type="entry name" value="Calx-beta"/>
    <property type="match status" value="2"/>
</dbReference>
<protein>
    <recommendedName>
        <fullName evidence="11">Calx-beta domain-containing protein</fullName>
    </recommendedName>
</protein>
<dbReference type="SUPFAM" id="SSF51120">
    <property type="entry name" value="beta-Roll"/>
    <property type="match status" value="15"/>
</dbReference>
<evidence type="ECO:0000256" key="2">
    <source>
        <dbReference type="ARBA" id="ARBA00004613"/>
    </source>
</evidence>
<feature type="region of interest" description="Disordered" evidence="10">
    <location>
        <begin position="429"/>
        <end position="452"/>
    </location>
</feature>
<evidence type="ECO:0000256" key="10">
    <source>
        <dbReference type="SAM" id="MobiDB-lite"/>
    </source>
</evidence>
<feature type="domain" description="Calx-beta" evidence="11">
    <location>
        <begin position="1883"/>
        <end position="1986"/>
    </location>
</feature>
<dbReference type="EMBL" id="JAGIZB010000026">
    <property type="protein sequence ID" value="MBP0447117.1"/>
    <property type="molecule type" value="Genomic_DNA"/>
</dbReference>
<evidence type="ECO:0000256" key="7">
    <source>
        <dbReference type="ARBA" id="ARBA00022837"/>
    </source>
</evidence>
<dbReference type="PROSITE" id="PS00018">
    <property type="entry name" value="EF_HAND_1"/>
    <property type="match status" value="1"/>
</dbReference>
<evidence type="ECO:0000256" key="9">
    <source>
        <dbReference type="ARBA" id="ARBA00023136"/>
    </source>
</evidence>
<dbReference type="PROSITE" id="PS00330">
    <property type="entry name" value="HEMOLYSIN_CALCIUM"/>
    <property type="match status" value="33"/>
</dbReference>
<dbReference type="InterPro" id="IPR003995">
    <property type="entry name" value="RTX_toxin_determinant-A"/>
</dbReference>
<feature type="compositionally biased region" description="Low complexity" evidence="10">
    <location>
        <begin position="1563"/>
        <end position="1573"/>
    </location>
</feature>
<sequence>MATLNFAALNGQTVSFDPAVDILSFGYPATAAGVSFSASGAGLVVSHGGASVTLAGVTLAALRGANFSFWSGAVRIGDETNGTAADGAGNSIAGTSAADHMQGLGGDDTIDASQGGADLVLGGEGDDTIILGRSIAAGLRIDGEGGTDTLRFAINGVAADLTLGANLFSGIERLAFEGTAQVNATLNNANTPAGAVLRVDASAAAGFNLDGTAETDGRLDVTGSGAADGIKGGAGADTLSGGGGNDTLTGGAGADSLTGGAGEDVFLIRRGNESNLAAFDRVTDFTGAGSVVGDRLDLPAGNGGLPGAFLGQRAFSAALGASLANGGDGFADTFFHHANGQTHVVVDVNDNGVLDAGDTYVVLDGIHALQAADFNGNFAVVRGTDGADNLLGGSNAETMLGGVGDDTIAGQDGNDSLYGGANNDSLEGGLGSDQLYGEAGNDTLAGGEGGDDLYGADGADSLLGDAGNDELYGGIGGDTLRGGADSDTLEGGDGEDNLFGDAGADNLRGDGGNDTLEGGGDADTLNGGDGDDLLMGGEGNDSLIGGSGADILLGGEGDDTLQAGIGQDSLTGGAGADRFVVTNGTSPAASPNLITDFEGGGVAGGDVLQLSITGNLPLAWYGYKPFYFDGTFGNSGTQFPLAGDGLADVIWDIEAGTGRTRIAVDVDDNGVFGTNDLLVYLANAPTLNFSDFADSFSVIRGGAGADTILGGASPDTIYGMGGDDSISGAGGRDTLHGGEGADTLEGGDDNDNLNGNAGDDSLLGGEGADTLYGGTENDRLDGGNASDDLYGNEGNDTLLGQQGNDYLVGGAGRDSLEGSIGNDTLYGGSEDDTLIGGADNDSLHGDEGADLLDGGDGADAITGGEGADTITGGIGNDTITGGAGADLINAGADADEIILEGADTVTGGSGADLFRITISTATAAVNLAGPARITDFQQGLDQIRITAGSRALVFNGGATPAGTVPFGGDGLADVWVTRDGSTTRIYADTNDNGVLDATDLALELQGDFDITLADFTSTFAVVRGSEVADTLAGGDGADTIFGQGGADLINGGGGADSLMGGAGDDTIDGGAANDTLYGGAGLDSLLGGLGNDTIYGGDEGDRAEGGDGSDDLYGEAGNDTLKGGANNDWLSGGENDDSLEGGTGNDTLYGGNGQDRLLGQDDADNLYGDAGQDTLEGGAGNDMLGGGEGGDSLLGGEGDDTLNGDAGADTLDGGVGADLLHLGAGDVATGGADADVFSVGISSTQATANHASPARITDFQQGVDKIKLGEGNLYLAFTPGNHAPGTVPNAGDGFADIWYSQSGGKTWIHGDLNDNGVLDANDLSIELDGTLNLTVADFTGSFRALRGTSAGETILGSEAGDLAYGMGGDDSIAGLGGADNLTGGEGKDTLDGGAARDTLYGGAGDDSLLGGEDNDTLYGGADNDIGEGGAGSDDIYGEAGNDTLLGGANNDWLSGGAGEDSLDGGSENDTLYGGDQDDRLLGQAGADQLYGDAGADHLLGSLGDDGLNGGDGDDTLEGGADNDTLNGAAGADILLGGEGNDTLWATTGDTLTGGEGADRFEVSTSTSTSGSTTAAPARIIDFTQGVDSFRIGAGSYALAWNPGAQAVGAVPHGGDGFADVWYAQSGGKTWLYADLNDDGVLGPNDMALVLDGLIDLTSLDFAGTFVVQRGTDGADTLTGSTGTDTMVGQGGDDLLLGLGGADNLSGAAGNDTLSGAEGRDSLYGGADNDSLMGGDDNDTLYGGTGNDVLEGDGQSDDLYGEAGSDTLRGGFGNDYLVGGTDGDLLEGGADNDTLYGGDGNDTLAGQDGNDTLYGDAGHDLLEGGASNDTLYGGSGNDTIDGGTETDTVVFNHAQSQYEISYEDGALVVRHQGGLGADGVDVLRNVELLQFAGGGATRFVSVGDASIVEGPDGTRQMLFTVALSGPSSGPVTVAWATGGGTATAGSDYLAGSGTLTFQAGEVSKTIAITINGDGLNEANETFNLTLSNAVGAAIGDASAVGTILNDDVTVSIAGGSVTEGASGTRTLTFTVSLSAPAEGPVLVGWRTVDGTAVAGSDYVGATGTVQFGAGEVTQTITITVNGDLMVEGNETFAIELLSPSGAVLGTGTATGTILNDDIANSAPVAQASKALSVTEDGAAKPLGITAPTDANNDPLTITVTGIPDAAKGVVLLADGVTAVANGQVLTVAQLTGLIFRPAQDANGAAGGFTYVVSDGQGGTATQTVTLSITPVNDAPVAEAVSASGSADNAIAITLKGTDIDGTVQGFRVTTLPSGGTLYLDAAMTQAVTANTLLAAGAGGTLALYFKANAGFSGPVSFAYTANDGGLNSAAATASITVEPGTQPPQGTPGPDSLVGGAGDDTIIGIGGNDTILGMGGADRLEGGSGNDTLLGGGGSDTLVGGLGVDSLDGGEGVDTLDLSGATGGVTVNLSKTVLQTIGADQDRDLILNIENVLGGAFSDTLTGDAVANLLAGNGGDDRLFGLDGTDTLLGGDGNDLLDGGVGADSLFGGAGDDTYVVDDLGDVVTETVSLGLDAGGLDTVKASVSFTLGAFVENLTLTGTAALTGVGNGLNNSITGNDGANLIQGLDGNDTLSGGRGADTLEGGAGDDIFVNLDLGDRLDGGSGTDTLDMSRMVSRSWIYLDGTDEKGVAQSNAFAATGTVLVSVENIVGSKGFD</sequence>
<feature type="region of interest" description="Disordered" evidence="10">
    <location>
        <begin position="2336"/>
        <end position="2357"/>
    </location>
</feature>
<dbReference type="Pfam" id="PF00353">
    <property type="entry name" value="HemolysinCabind"/>
    <property type="match status" value="31"/>
</dbReference>
<dbReference type="RefSeq" id="WP_245216014.1">
    <property type="nucleotide sequence ID" value="NZ_JAGIZB010000026.1"/>
</dbReference>
<feature type="non-terminal residue" evidence="12">
    <location>
        <position position="2674"/>
    </location>
</feature>
<feature type="domain" description="Calx-beta" evidence="11">
    <location>
        <begin position="1998"/>
        <end position="2096"/>
    </location>
</feature>
<dbReference type="Proteomes" id="UP000681594">
    <property type="component" value="Unassembled WGS sequence"/>
</dbReference>
<keyword evidence="13" id="KW-1185">Reference proteome</keyword>
<dbReference type="InterPro" id="IPR018247">
    <property type="entry name" value="EF_Hand_1_Ca_BS"/>
</dbReference>
<dbReference type="Pfam" id="PF17963">
    <property type="entry name" value="Big_9"/>
    <property type="match status" value="2"/>
</dbReference>